<dbReference type="STRING" id="1943.AQJ64_32075"/>
<name>A0A101SQI5_9ACTN</name>
<accession>A0A101SQI5</accession>
<protein>
    <submittedName>
        <fullName evidence="1">Uncharacterized protein</fullName>
    </submittedName>
</protein>
<dbReference type="Gene3D" id="1.10.540.10">
    <property type="entry name" value="Acyl-CoA dehydrogenase/oxidase, N-terminal domain"/>
    <property type="match status" value="1"/>
</dbReference>
<comment type="caution">
    <text evidence="1">The sequence shown here is derived from an EMBL/GenBank/DDBJ whole genome shotgun (WGS) entry which is preliminary data.</text>
</comment>
<keyword evidence="2" id="KW-1185">Reference proteome</keyword>
<dbReference type="InterPro" id="IPR009100">
    <property type="entry name" value="AcylCoA_DH/oxidase_NM_dom_sf"/>
</dbReference>
<organism evidence="1 2">
    <name type="scientific">Streptomyces griseoruber</name>
    <dbReference type="NCBI Taxonomy" id="1943"/>
    <lineage>
        <taxon>Bacteria</taxon>
        <taxon>Bacillati</taxon>
        <taxon>Actinomycetota</taxon>
        <taxon>Actinomycetes</taxon>
        <taxon>Kitasatosporales</taxon>
        <taxon>Streptomycetaceae</taxon>
        <taxon>Streptomyces</taxon>
    </lineage>
</organism>
<proteinExistence type="predicted"/>
<dbReference type="AlphaFoldDB" id="A0A101SQI5"/>
<dbReference type="GO" id="GO:0050660">
    <property type="term" value="F:flavin adenine dinucleotide binding"/>
    <property type="evidence" value="ECO:0007669"/>
    <property type="project" value="InterPro"/>
</dbReference>
<dbReference type="SUPFAM" id="SSF56645">
    <property type="entry name" value="Acyl-CoA dehydrogenase NM domain-like"/>
    <property type="match status" value="1"/>
</dbReference>
<gene>
    <name evidence="1" type="ORF">AQJ64_32075</name>
</gene>
<dbReference type="GO" id="GO:0016627">
    <property type="term" value="F:oxidoreductase activity, acting on the CH-CH group of donors"/>
    <property type="evidence" value="ECO:0007669"/>
    <property type="project" value="InterPro"/>
</dbReference>
<evidence type="ECO:0000313" key="2">
    <source>
        <dbReference type="Proteomes" id="UP000052982"/>
    </source>
</evidence>
<reference evidence="1 2" key="1">
    <citation type="submission" date="2015-10" db="EMBL/GenBank/DDBJ databases">
        <title>Draft genome sequence of Streptomyces griseoruber DSM 40281, type strain for the species Streptomyces griseoruber.</title>
        <authorList>
            <person name="Ruckert C."/>
            <person name="Winkler A."/>
            <person name="Kalinowski J."/>
            <person name="Kampfer P."/>
            <person name="Glaeser S."/>
        </authorList>
    </citation>
    <scope>NUCLEOTIDE SEQUENCE [LARGE SCALE GENOMIC DNA]</scope>
    <source>
        <strain evidence="1 2">DSM 40281</strain>
    </source>
</reference>
<sequence length="88" mass="9022">MREAGLTGAALDYAVGGRQLTTVVANACMAWFRAASVGTAAYPFLTVGDASLLQAHGSKEQIDACARPMARAASSAPCASPSRRPAPR</sequence>
<dbReference type="EMBL" id="LMWW01000054">
    <property type="protein sequence ID" value="KUN78109.1"/>
    <property type="molecule type" value="Genomic_DNA"/>
</dbReference>
<dbReference type="RefSeq" id="WP_055638543.1">
    <property type="nucleotide sequence ID" value="NZ_JBIRRP010000004.1"/>
</dbReference>
<dbReference type="InterPro" id="IPR037069">
    <property type="entry name" value="AcylCoA_DH/ox_N_sf"/>
</dbReference>
<evidence type="ECO:0000313" key="1">
    <source>
        <dbReference type="EMBL" id="KUN78109.1"/>
    </source>
</evidence>
<dbReference type="Proteomes" id="UP000052982">
    <property type="component" value="Unassembled WGS sequence"/>
</dbReference>